<evidence type="ECO:0000256" key="1">
    <source>
        <dbReference type="ARBA" id="ARBA00004749"/>
    </source>
</evidence>
<reference evidence="10" key="2">
    <citation type="submission" date="2023-01" db="EMBL/GenBank/DDBJ databases">
        <title>Gilvimarinus xylanilyticus HB14 isolated from Caulerpa lentillifera aquaculture base in Hainan, China.</title>
        <authorList>
            <person name="Zhang Y.-J."/>
        </authorList>
    </citation>
    <scope>NUCLEOTIDE SEQUENCE</scope>
    <source>
        <strain evidence="10">HB14</strain>
    </source>
</reference>
<gene>
    <name evidence="9 10" type="primary">coq7</name>
    <name evidence="10" type="ORF">M6D89_00925</name>
</gene>
<dbReference type="HAMAP" id="MF_01658">
    <property type="entry name" value="COQ7"/>
    <property type="match status" value="1"/>
</dbReference>
<dbReference type="InterPro" id="IPR011566">
    <property type="entry name" value="Ubq_synth_Coq7"/>
</dbReference>
<feature type="binding site" evidence="9">
    <location>
        <position position="93"/>
    </location>
    <ligand>
        <name>Fe cation</name>
        <dbReference type="ChEBI" id="CHEBI:24875"/>
        <label>1</label>
    </ligand>
</feature>
<keyword evidence="2 9" id="KW-1003">Cell membrane</keyword>
<protein>
    <recommendedName>
        <fullName evidence="9">3-demethoxyubiquinol 3-hydroxylase</fullName>
        <shortName evidence="9">DMQ hydroxylase</shortName>
        <ecNumber evidence="9">1.14.99.60</ecNumber>
    </recommendedName>
    <alternativeName>
        <fullName evidence="9">2-nonaprenyl-3-methyl-6-methoxy-1,4-benzoquinol hydroxylase</fullName>
    </alternativeName>
</protein>
<feature type="binding site" evidence="9">
    <location>
        <position position="177"/>
    </location>
    <ligand>
        <name>Fe cation</name>
        <dbReference type="ChEBI" id="CHEBI:24875"/>
        <label>2</label>
    </ligand>
</feature>
<feature type="binding site" evidence="9">
    <location>
        <position position="180"/>
    </location>
    <ligand>
        <name>Fe cation</name>
        <dbReference type="ChEBI" id="CHEBI:24875"/>
        <label>2</label>
    </ligand>
</feature>
<evidence type="ECO:0000256" key="7">
    <source>
        <dbReference type="ARBA" id="ARBA00023033"/>
    </source>
</evidence>
<dbReference type="Pfam" id="PF03232">
    <property type="entry name" value="COQ7"/>
    <property type="match status" value="1"/>
</dbReference>
<comment type="cofactor">
    <cofactor evidence="9">
        <name>Fe cation</name>
        <dbReference type="ChEBI" id="CHEBI:24875"/>
    </cofactor>
    <text evidence="9">Binds 2 iron ions per subunit.</text>
</comment>
<evidence type="ECO:0000313" key="10">
    <source>
        <dbReference type="EMBL" id="MCP8897854.1"/>
    </source>
</evidence>
<keyword evidence="5 9" id="KW-0560">Oxidoreductase</keyword>
<dbReference type="GO" id="GO:0046872">
    <property type="term" value="F:metal ion binding"/>
    <property type="evidence" value="ECO:0007669"/>
    <property type="project" value="UniProtKB-KW"/>
</dbReference>
<evidence type="ECO:0000256" key="3">
    <source>
        <dbReference type="ARBA" id="ARBA00022688"/>
    </source>
</evidence>
<evidence type="ECO:0000313" key="11">
    <source>
        <dbReference type="Proteomes" id="UP001139319"/>
    </source>
</evidence>
<proteinExistence type="inferred from homology"/>
<keyword evidence="11" id="KW-1185">Reference proteome</keyword>
<dbReference type="GO" id="GO:0006744">
    <property type="term" value="P:ubiquinone biosynthetic process"/>
    <property type="evidence" value="ECO:0007669"/>
    <property type="project" value="UniProtKB-UniRule"/>
</dbReference>
<dbReference type="EC" id="1.14.99.60" evidence="9"/>
<evidence type="ECO:0000256" key="9">
    <source>
        <dbReference type="HAMAP-Rule" id="MF_01658"/>
    </source>
</evidence>
<keyword evidence="4 9" id="KW-0479">Metal-binding</keyword>
<dbReference type="InterPro" id="IPR009078">
    <property type="entry name" value="Ferritin-like_SF"/>
</dbReference>
<comment type="catalytic activity">
    <reaction evidence="9">
        <text>a 5-methoxy-2-methyl-3-(all-trans-polyprenyl)benzene-1,4-diol + AH2 + O2 = a 3-demethylubiquinol + A + H2O</text>
        <dbReference type="Rhea" id="RHEA:50908"/>
        <dbReference type="Rhea" id="RHEA-COMP:10859"/>
        <dbReference type="Rhea" id="RHEA-COMP:10914"/>
        <dbReference type="ChEBI" id="CHEBI:13193"/>
        <dbReference type="ChEBI" id="CHEBI:15377"/>
        <dbReference type="ChEBI" id="CHEBI:15379"/>
        <dbReference type="ChEBI" id="CHEBI:17499"/>
        <dbReference type="ChEBI" id="CHEBI:84167"/>
        <dbReference type="ChEBI" id="CHEBI:84422"/>
        <dbReference type="EC" id="1.14.99.60"/>
    </reaction>
</comment>
<keyword evidence="3 9" id="KW-0831">Ubiquinone biosynthesis</keyword>
<keyword evidence="8 9" id="KW-0472">Membrane</keyword>
<dbReference type="NCBIfam" id="NF033656">
    <property type="entry name" value="DMQ_monoox_COQ7"/>
    <property type="match status" value="1"/>
</dbReference>
<feature type="binding site" evidence="9">
    <location>
        <position position="145"/>
    </location>
    <ligand>
        <name>Fe cation</name>
        <dbReference type="ChEBI" id="CHEBI:24875"/>
        <label>2</label>
    </ligand>
</feature>
<feature type="binding site" evidence="9">
    <location>
        <position position="63"/>
    </location>
    <ligand>
        <name>Fe cation</name>
        <dbReference type="ChEBI" id="CHEBI:24875"/>
        <label>1</label>
    </ligand>
</feature>
<comment type="pathway">
    <text evidence="1 9">Cofactor biosynthesis; ubiquinone biosynthesis.</text>
</comment>
<evidence type="ECO:0000256" key="5">
    <source>
        <dbReference type="ARBA" id="ARBA00023002"/>
    </source>
</evidence>
<dbReference type="PANTHER" id="PTHR11237">
    <property type="entry name" value="COENZYME Q10 BIOSYNTHESIS PROTEIN 7"/>
    <property type="match status" value="1"/>
</dbReference>
<dbReference type="Proteomes" id="UP001139319">
    <property type="component" value="Unassembled WGS sequence"/>
</dbReference>
<dbReference type="EMBL" id="JAMFTH010000001">
    <property type="protein sequence ID" value="MCP8897854.1"/>
    <property type="molecule type" value="Genomic_DNA"/>
</dbReference>
<comment type="function">
    <text evidence="9">Catalyzes the hydroxylation of 2-nonaprenyl-3-methyl-6-methoxy-1,4-benzoquinol during ubiquinone biosynthesis.</text>
</comment>
<organism evidence="10 11">
    <name type="scientific">Gilvimarinus xylanilyticus</name>
    <dbReference type="NCBI Taxonomy" id="2944139"/>
    <lineage>
        <taxon>Bacteria</taxon>
        <taxon>Pseudomonadati</taxon>
        <taxon>Pseudomonadota</taxon>
        <taxon>Gammaproteobacteria</taxon>
        <taxon>Cellvibrionales</taxon>
        <taxon>Cellvibrionaceae</taxon>
        <taxon>Gilvimarinus</taxon>
    </lineage>
</organism>
<dbReference type="Gene3D" id="1.20.1260.10">
    <property type="match status" value="1"/>
</dbReference>
<feature type="binding site" evidence="9">
    <location>
        <position position="96"/>
    </location>
    <ligand>
        <name>Fe cation</name>
        <dbReference type="ChEBI" id="CHEBI:24875"/>
        <label>1</label>
    </ligand>
</feature>
<dbReference type="InterPro" id="IPR012347">
    <property type="entry name" value="Ferritin-like"/>
</dbReference>
<keyword evidence="6 9" id="KW-0408">Iron</keyword>
<feature type="binding site" evidence="9">
    <location>
        <position position="177"/>
    </location>
    <ligand>
        <name>Fe cation</name>
        <dbReference type="ChEBI" id="CHEBI:24875"/>
        <label>1</label>
    </ligand>
</feature>
<reference evidence="10" key="1">
    <citation type="submission" date="2022-05" db="EMBL/GenBank/DDBJ databases">
        <authorList>
            <person name="Sun H.-N."/>
        </authorList>
    </citation>
    <scope>NUCLEOTIDE SEQUENCE</scope>
    <source>
        <strain evidence="10">HB14</strain>
    </source>
</reference>
<feature type="binding site" evidence="9">
    <location>
        <position position="93"/>
    </location>
    <ligand>
        <name>Fe cation</name>
        <dbReference type="ChEBI" id="CHEBI:24875"/>
        <label>2</label>
    </ligand>
</feature>
<dbReference type="InterPro" id="IPR047809">
    <property type="entry name" value="COQ7_proteobact"/>
</dbReference>
<evidence type="ECO:0000256" key="2">
    <source>
        <dbReference type="ARBA" id="ARBA00022475"/>
    </source>
</evidence>
<dbReference type="GO" id="GO:0005886">
    <property type="term" value="C:plasma membrane"/>
    <property type="evidence" value="ECO:0007669"/>
    <property type="project" value="UniProtKB-SubCell"/>
</dbReference>
<evidence type="ECO:0000256" key="8">
    <source>
        <dbReference type="ARBA" id="ARBA00023136"/>
    </source>
</evidence>
<dbReference type="SUPFAM" id="SSF47240">
    <property type="entry name" value="Ferritin-like"/>
    <property type="match status" value="1"/>
</dbReference>
<comment type="subcellular location">
    <subcellularLocation>
        <location evidence="9">Cell membrane</location>
        <topology evidence="9">Peripheral membrane protein</topology>
    </subcellularLocation>
</comment>
<name>A0A9X2KS49_9GAMM</name>
<comment type="similarity">
    <text evidence="9">Belongs to the COQ7 family.</text>
</comment>
<sequence>MTERRFSLLDQLILKADRALQTYAGGTPAKTRPSPAHNIPEAELSEQERKQAAGLMRVNHSGEVCAQGLYEGQALTAKLPQVREQMHEAAEEEEDHLHWCQSRIHELNSHTSYLNPLWYGASFAIGAGAGLISDKVSLGFVAATEQQVCKHLESHLKKLPVQDSKSRVVVEQMLEDEARHAHTALEAGGLRFPAPVKAVMTLTSKAMTVASFYI</sequence>
<dbReference type="AlphaFoldDB" id="A0A9X2KS49"/>
<evidence type="ECO:0000256" key="4">
    <source>
        <dbReference type="ARBA" id="ARBA00022723"/>
    </source>
</evidence>
<dbReference type="PANTHER" id="PTHR11237:SF4">
    <property type="entry name" value="5-DEMETHOXYUBIQUINONE HYDROXYLASE, MITOCHONDRIAL"/>
    <property type="match status" value="1"/>
</dbReference>
<comment type="caution">
    <text evidence="10">The sequence shown here is derived from an EMBL/GenBank/DDBJ whole genome shotgun (WGS) entry which is preliminary data.</text>
</comment>
<evidence type="ECO:0000256" key="6">
    <source>
        <dbReference type="ARBA" id="ARBA00023004"/>
    </source>
</evidence>
<dbReference type="GO" id="GO:0008682">
    <property type="term" value="F:3-demethoxyubiquinol 3-hydroxylase activity"/>
    <property type="evidence" value="ECO:0007669"/>
    <property type="project" value="UniProtKB-EC"/>
</dbReference>
<keyword evidence="7 9" id="KW-0503">Monooxygenase</keyword>
<dbReference type="CDD" id="cd01042">
    <property type="entry name" value="DMQH"/>
    <property type="match status" value="1"/>
</dbReference>
<accession>A0A9X2KS49</accession>
<dbReference type="RefSeq" id="WP_253966153.1">
    <property type="nucleotide sequence ID" value="NZ_JAMFTH010000001.1"/>
</dbReference>